<dbReference type="Proteomes" id="UP000319014">
    <property type="component" value="Unassembled WGS sequence"/>
</dbReference>
<dbReference type="EMBL" id="FXTK01000002">
    <property type="protein sequence ID" value="SMO41632.1"/>
    <property type="molecule type" value="Genomic_DNA"/>
</dbReference>
<feature type="signal peptide" evidence="1">
    <location>
        <begin position="1"/>
        <end position="19"/>
    </location>
</feature>
<evidence type="ECO:0000313" key="3">
    <source>
        <dbReference type="EMBL" id="SMO41632.1"/>
    </source>
</evidence>
<dbReference type="RefSeq" id="WP_142661635.1">
    <property type="nucleotide sequence ID" value="NZ_FXTK01000002.1"/>
</dbReference>
<evidence type="ECO:0000256" key="1">
    <source>
        <dbReference type="SAM" id="SignalP"/>
    </source>
</evidence>
<feature type="domain" description="PepSY" evidence="2">
    <location>
        <begin position="42"/>
        <end position="99"/>
    </location>
</feature>
<feature type="chain" id="PRO_5021849431" evidence="1">
    <location>
        <begin position="20"/>
        <end position="105"/>
    </location>
</feature>
<protein>
    <submittedName>
        <fullName evidence="3">Peptidase propeptide and YPEB domain-containing protein</fullName>
    </submittedName>
</protein>
<organism evidence="3 4">
    <name type="scientific">Paracoccus laeviglucosivorans</name>
    <dbReference type="NCBI Taxonomy" id="1197861"/>
    <lineage>
        <taxon>Bacteria</taxon>
        <taxon>Pseudomonadati</taxon>
        <taxon>Pseudomonadota</taxon>
        <taxon>Alphaproteobacteria</taxon>
        <taxon>Rhodobacterales</taxon>
        <taxon>Paracoccaceae</taxon>
        <taxon>Paracoccus</taxon>
    </lineage>
</organism>
<dbReference type="OrthoDB" id="7856745at2"/>
<dbReference type="Pfam" id="PF03413">
    <property type="entry name" value="PepSY"/>
    <property type="match status" value="1"/>
</dbReference>
<accession>A0A521B3G4</accession>
<sequence length="105" mass="11293">MTRIFAPTLAALLILPVAAGGQGAPGGDAELARDLVARGEILPLARVLDLLETQHPGQVVEVELEYEDGILVYEIDVVTPEGRLIEVDMDATDGRIVDIDEEDED</sequence>
<keyword evidence="1" id="KW-0732">Signal</keyword>
<dbReference type="Gene3D" id="3.10.450.40">
    <property type="match status" value="1"/>
</dbReference>
<proteinExistence type="predicted"/>
<dbReference type="AlphaFoldDB" id="A0A521B3G4"/>
<dbReference type="InterPro" id="IPR025711">
    <property type="entry name" value="PepSY"/>
</dbReference>
<name>A0A521B3G4_9RHOB</name>
<keyword evidence="4" id="KW-1185">Reference proteome</keyword>
<gene>
    <name evidence="3" type="ORF">SAMN06265221_10287</name>
</gene>
<reference evidence="3 4" key="1">
    <citation type="submission" date="2017-05" db="EMBL/GenBank/DDBJ databases">
        <authorList>
            <person name="Varghese N."/>
            <person name="Submissions S."/>
        </authorList>
    </citation>
    <scope>NUCLEOTIDE SEQUENCE [LARGE SCALE GENOMIC DNA]</scope>
    <source>
        <strain evidence="3 4">DSM 100094</strain>
    </source>
</reference>
<evidence type="ECO:0000259" key="2">
    <source>
        <dbReference type="Pfam" id="PF03413"/>
    </source>
</evidence>
<evidence type="ECO:0000313" key="4">
    <source>
        <dbReference type="Proteomes" id="UP000319014"/>
    </source>
</evidence>